<dbReference type="RefSeq" id="XP_001387913.2">
    <property type="nucleotide sequence ID" value="XM_001387876.1"/>
</dbReference>
<name>A3GG81_PICST</name>
<keyword evidence="1" id="KW-0862">Zinc</keyword>
<keyword evidence="1" id="KW-0863">Zinc-finger</keyword>
<dbReference type="EMBL" id="AAVQ01000001">
    <property type="protein sequence ID" value="EAZ63890.2"/>
    <property type="molecule type" value="Genomic_DNA"/>
</dbReference>
<dbReference type="AlphaFoldDB" id="A3GG81"/>
<evidence type="ECO:0000256" key="1">
    <source>
        <dbReference type="PROSITE-ProRule" id="PRU00453"/>
    </source>
</evidence>
<dbReference type="GeneID" id="4851280"/>
<sequence>MLVEEVPKTSSSNSSTIYFTSSINLSARSVHRGGATGDEDSVGSNKKGRAKVNYNVNLLMNAQTQINDESNTGPLKSAQQVQLERLVSRRLVELNKESATASFEIPKNFAYNSIHSNSNKSRLGQTPTTKRILAARRNLNSYFEEERNLMSINTILGVNFQFIDFAEVEAAPKIKRAKVDKIYRPRLRLCCICGSQSHYSRCSNCGLYYCSVQCNNIHMESRCT</sequence>
<gene>
    <name evidence="3" type="primary">VSP71</name>
    <name evidence="3" type="ORF">PICST_28506</name>
</gene>
<protein>
    <submittedName>
        <fullName evidence="3">Predicted BBOX Zn-finger protein</fullName>
    </submittedName>
</protein>
<keyword evidence="1" id="KW-0479">Metal-binding</keyword>
<dbReference type="PROSITE" id="PS51083">
    <property type="entry name" value="ZF_HIT"/>
    <property type="match status" value="1"/>
</dbReference>
<dbReference type="CDD" id="cd21437">
    <property type="entry name" value="zf-HIT_ZNHIT1_like"/>
    <property type="match status" value="1"/>
</dbReference>
<accession>A3GG81</accession>
<reference evidence="3 4" key="1">
    <citation type="journal article" date="2007" name="Nat. Biotechnol.">
        <title>Genome sequence of the lignocellulose-bioconverting and xylose-fermenting yeast Pichia stipitis.</title>
        <authorList>
            <person name="Jeffries T.W."/>
            <person name="Grigoriev I.V."/>
            <person name="Grimwood J."/>
            <person name="Laplaza J.M."/>
            <person name="Aerts A."/>
            <person name="Salamov A."/>
            <person name="Schmutz J."/>
            <person name="Lindquist E."/>
            <person name="Dehal P."/>
            <person name="Shapiro H."/>
            <person name="Jin Y.S."/>
            <person name="Passoth V."/>
            <person name="Richardson P.M."/>
        </authorList>
    </citation>
    <scope>NUCLEOTIDE SEQUENCE [LARGE SCALE GENOMIC DNA]</scope>
    <source>
        <strain evidence="4">ATCC 58785 / CBS 6054 / NBRC 10063 / NRRL Y-11545</strain>
    </source>
</reference>
<evidence type="ECO:0000313" key="3">
    <source>
        <dbReference type="EMBL" id="EAZ63890.2"/>
    </source>
</evidence>
<keyword evidence="4" id="KW-1185">Reference proteome</keyword>
<dbReference type="Proteomes" id="UP000002258">
    <property type="component" value="Chromosome 1"/>
</dbReference>
<dbReference type="OMA" id="QSHYSRC"/>
<dbReference type="HOGENOM" id="CLU_1224618_0_0_1"/>
<dbReference type="KEGG" id="pic:PICST_28506"/>
<dbReference type="eggNOG" id="ENOG502T0EF">
    <property type="taxonomic scope" value="Eukaryota"/>
</dbReference>
<dbReference type="InterPro" id="IPR007529">
    <property type="entry name" value="Znf_HIT"/>
</dbReference>
<dbReference type="InParanoid" id="A3GG81"/>
<dbReference type="STRING" id="322104.A3GG81"/>
<evidence type="ECO:0000313" key="4">
    <source>
        <dbReference type="Proteomes" id="UP000002258"/>
    </source>
</evidence>
<dbReference type="OrthoDB" id="406844at2759"/>
<dbReference type="GO" id="GO:0008270">
    <property type="term" value="F:zinc ion binding"/>
    <property type="evidence" value="ECO:0007669"/>
    <property type="project" value="UniProtKB-UniRule"/>
</dbReference>
<organism evidence="3 4">
    <name type="scientific">Scheffersomyces stipitis (strain ATCC 58785 / CBS 6054 / NBRC 10063 / NRRL Y-11545)</name>
    <name type="common">Yeast</name>
    <name type="synonym">Pichia stipitis</name>
    <dbReference type="NCBI Taxonomy" id="322104"/>
    <lineage>
        <taxon>Eukaryota</taxon>
        <taxon>Fungi</taxon>
        <taxon>Dikarya</taxon>
        <taxon>Ascomycota</taxon>
        <taxon>Saccharomycotina</taxon>
        <taxon>Pichiomycetes</taxon>
        <taxon>Debaryomycetaceae</taxon>
        <taxon>Scheffersomyces</taxon>
    </lineage>
</organism>
<proteinExistence type="predicted"/>
<feature type="domain" description="HIT-type" evidence="2">
    <location>
        <begin position="190"/>
        <end position="223"/>
    </location>
</feature>
<evidence type="ECO:0000259" key="2">
    <source>
        <dbReference type="PROSITE" id="PS51083"/>
    </source>
</evidence>
<comment type="caution">
    <text evidence="3">The sequence shown here is derived from an EMBL/GenBank/DDBJ whole genome shotgun (WGS) entry which is preliminary data.</text>
</comment>